<dbReference type="Pfam" id="PF13855">
    <property type="entry name" value="LRR_8"/>
    <property type="match status" value="1"/>
</dbReference>
<dbReference type="AlphaFoldDB" id="A0A835PBG9"/>
<evidence type="ECO:0000256" key="1">
    <source>
        <dbReference type="ARBA" id="ARBA00004196"/>
    </source>
</evidence>
<name>A0A835PBG9_VANPL</name>
<dbReference type="Proteomes" id="UP000639772">
    <property type="component" value="Unassembled WGS sequence"/>
</dbReference>
<comment type="caution">
    <text evidence="2">The sequence shown here is derived from an EMBL/GenBank/DDBJ whole genome shotgun (WGS) entry which is preliminary data.</text>
</comment>
<dbReference type="SUPFAM" id="SSF52058">
    <property type="entry name" value="L domain-like"/>
    <property type="match status" value="1"/>
</dbReference>
<proteinExistence type="predicted"/>
<gene>
    <name evidence="2" type="ORF">HPP92_027706</name>
</gene>
<dbReference type="PANTHER" id="PTHR48059:SF30">
    <property type="entry name" value="OS06G0587000 PROTEIN"/>
    <property type="match status" value="1"/>
</dbReference>
<dbReference type="InterPro" id="IPR001611">
    <property type="entry name" value="Leu-rich_rpt"/>
</dbReference>
<sequence>MGLVGGIPDSITELKKLRFLSLKNNQLSGIVPAKLVDMPSLSALYINGNNLSGELGFPKDFYKRMRTKAPLVWMSASIEMGTLYIIWIRGKCVGEQTTQGFDGNVSSGSSAYPSIDFFG</sequence>
<dbReference type="InterPro" id="IPR051848">
    <property type="entry name" value="PGIP"/>
</dbReference>
<evidence type="ECO:0000313" key="2">
    <source>
        <dbReference type="EMBL" id="KAG0448682.1"/>
    </source>
</evidence>
<organism evidence="2 3">
    <name type="scientific">Vanilla planifolia</name>
    <name type="common">Vanilla</name>
    <dbReference type="NCBI Taxonomy" id="51239"/>
    <lineage>
        <taxon>Eukaryota</taxon>
        <taxon>Viridiplantae</taxon>
        <taxon>Streptophyta</taxon>
        <taxon>Embryophyta</taxon>
        <taxon>Tracheophyta</taxon>
        <taxon>Spermatophyta</taxon>
        <taxon>Magnoliopsida</taxon>
        <taxon>Liliopsida</taxon>
        <taxon>Asparagales</taxon>
        <taxon>Orchidaceae</taxon>
        <taxon>Vanilloideae</taxon>
        <taxon>Vanilleae</taxon>
        <taxon>Vanilla</taxon>
    </lineage>
</organism>
<dbReference type="OrthoDB" id="676979at2759"/>
<dbReference type="PANTHER" id="PTHR48059">
    <property type="entry name" value="POLYGALACTURONASE INHIBITOR 1"/>
    <property type="match status" value="1"/>
</dbReference>
<evidence type="ECO:0000313" key="3">
    <source>
        <dbReference type="Proteomes" id="UP000639772"/>
    </source>
</evidence>
<reference evidence="2 3" key="1">
    <citation type="journal article" date="2020" name="Nat. Food">
        <title>A phased Vanilla planifolia genome enables genetic improvement of flavour and production.</title>
        <authorList>
            <person name="Hasing T."/>
            <person name="Tang H."/>
            <person name="Brym M."/>
            <person name="Khazi F."/>
            <person name="Huang T."/>
            <person name="Chambers A.H."/>
        </authorList>
    </citation>
    <scope>NUCLEOTIDE SEQUENCE [LARGE SCALE GENOMIC DNA]</scope>
    <source>
        <tissue evidence="2">Leaf</tissue>
    </source>
</reference>
<protein>
    <submittedName>
        <fullName evidence="2">Uncharacterized protein</fullName>
    </submittedName>
</protein>
<dbReference type="EMBL" id="JADCNM010000280">
    <property type="protein sequence ID" value="KAG0448682.1"/>
    <property type="molecule type" value="Genomic_DNA"/>
</dbReference>
<dbReference type="InterPro" id="IPR032675">
    <property type="entry name" value="LRR_dom_sf"/>
</dbReference>
<accession>A0A835PBG9</accession>
<comment type="subcellular location">
    <subcellularLocation>
        <location evidence="1">Cell envelope</location>
    </subcellularLocation>
</comment>
<dbReference type="Gene3D" id="3.80.10.10">
    <property type="entry name" value="Ribonuclease Inhibitor"/>
    <property type="match status" value="1"/>
</dbReference>